<name>A0A419X3S8_9BACT</name>
<feature type="transmembrane region" description="Helical" evidence="1">
    <location>
        <begin position="37"/>
        <end position="58"/>
    </location>
</feature>
<keyword evidence="1" id="KW-0472">Membrane</keyword>
<dbReference type="OrthoDB" id="1439313at2"/>
<sequence>MKTPRIILSLTLILWILSTGIVILDKTTPLIITSIKIYYSLLITSFALLAIIILRFWLKIKGETLVLSFSMSVALLFAIAYVLTWRLEWKTETILYKNLHLQNRTIEFQRMDLGIFGTKSRTIDRMRILPYVEWNKEIRVNEIDPLTWKKVDIDQT</sequence>
<gene>
    <name evidence="2" type="ORF">BXY64_2459</name>
</gene>
<dbReference type="EMBL" id="RAPQ01000009">
    <property type="protein sequence ID" value="RKE02371.1"/>
    <property type="molecule type" value="Genomic_DNA"/>
</dbReference>
<protein>
    <submittedName>
        <fullName evidence="2">Uncharacterized protein</fullName>
    </submittedName>
</protein>
<organism evidence="2 3">
    <name type="scientific">Marinifilum flexuosum</name>
    <dbReference type="NCBI Taxonomy" id="1117708"/>
    <lineage>
        <taxon>Bacteria</taxon>
        <taxon>Pseudomonadati</taxon>
        <taxon>Bacteroidota</taxon>
        <taxon>Bacteroidia</taxon>
        <taxon>Marinilabiliales</taxon>
        <taxon>Marinifilaceae</taxon>
    </lineage>
</organism>
<dbReference type="Proteomes" id="UP000284531">
    <property type="component" value="Unassembled WGS sequence"/>
</dbReference>
<feature type="transmembrane region" description="Helical" evidence="1">
    <location>
        <begin position="64"/>
        <end position="83"/>
    </location>
</feature>
<dbReference type="AlphaFoldDB" id="A0A419X3S8"/>
<evidence type="ECO:0000256" key="1">
    <source>
        <dbReference type="SAM" id="Phobius"/>
    </source>
</evidence>
<keyword evidence="1" id="KW-1133">Transmembrane helix</keyword>
<keyword evidence="1" id="KW-0812">Transmembrane</keyword>
<evidence type="ECO:0000313" key="2">
    <source>
        <dbReference type="EMBL" id="RKE02371.1"/>
    </source>
</evidence>
<keyword evidence="3" id="KW-1185">Reference proteome</keyword>
<dbReference type="RefSeq" id="WP_147375984.1">
    <property type="nucleotide sequence ID" value="NZ_RAPQ01000009.1"/>
</dbReference>
<proteinExistence type="predicted"/>
<feature type="transmembrane region" description="Helical" evidence="1">
    <location>
        <begin position="6"/>
        <end position="25"/>
    </location>
</feature>
<evidence type="ECO:0000313" key="3">
    <source>
        <dbReference type="Proteomes" id="UP000284531"/>
    </source>
</evidence>
<accession>A0A419X3S8</accession>
<comment type="caution">
    <text evidence="2">The sequence shown here is derived from an EMBL/GenBank/DDBJ whole genome shotgun (WGS) entry which is preliminary data.</text>
</comment>
<reference evidence="2 3" key="1">
    <citation type="submission" date="2018-09" db="EMBL/GenBank/DDBJ databases">
        <title>Genomic Encyclopedia of Archaeal and Bacterial Type Strains, Phase II (KMG-II): from individual species to whole genera.</title>
        <authorList>
            <person name="Goeker M."/>
        </authorList>
    </citation>
    <scope>NUCLEOTIDE SEQUENCE [LARGE SCALE GENOMIC DNA]</scope>
    <source>
        <strain evidence="2 3">DSM 21950</strain>
    </source>
</reference>